<comment type="caution">
    <text evidence="2">The sequence shown here is derived from an EMBL/GenBank/DDBJ whole genome shotgun (WGS) entry which is preliminary data.</text>
</comment>
<evidence type="ECO:0000256" key="1">
    <source>
        <dbReference type="SAM" id="MobiDB-lite"/>
    </source>
</evidence>
<feature type="region of interest" description="Disordered" evidence="1">
    <location>
        <begin position="402"/>
        <end position="421"/>
    </location>
</feature>
<sequence>MINTCTDERAAGVISGSDPYRELELYLEKVNEEIGEVFDKWGTLRTQPQHQQPIKSRKRSPSVRQQPTWQRSSDLDAKSAIGKSHLTFFRSYSLPSRRPSPSSSSSSSLSSTSSSNHHSFETYLEAWSTNLLAEFDTIIGHKAAVGDDDYDEVAGDSSEDVEGDRDDDTDEYDAVELEESAAVAEMRFRIGGCKRDEFDLVFSSPTVSPSVSDHSSGSSGHGLGSGTSSASARRTPPYLMKMVCGKQRSHVATVNNKHDPVLVNVLKLSSANELVSVPPAPMADRECLRKDPTYPDNCINKTFDRRCGKLLVAETGTQTSPAESRSSSFTWISDCSEDDHSSSTASSTEDSPRLGESSGDSTPIKEEPESGIGTASPPRHYKYNKSSGGVLKYRRKEAWERLRRRQSSRANTLKTESSATRTMDVRRDNYRNASASVESSSDPDLTVFRPQRPICLPLASSLSPESSRETLPSPSALSLKLLVEPAELAGREFYGKSSSAPLLMEQNELSSRCCSANKKVPRIWRTNASIDFFVVLALKSNIAGLCGEPNIFGGSYENVVLPRRVCLCIVTVPRIRIAPSVRLGPAYKLRKRSRGKTGLHTRQVRMRLAREHENALQLGLDELFVSDLVSFSTLNLNPKYSVSKLTGSALNFTENAFHTRSPRNPTRSTESSEFAAAFKSKYSLLVAHVLSLSLERFSLAWSRGSTRRIELVSTETFALRSRSPLVVPLECEFWRRKSHTPLLMTLRNIPAMFVWNCFQQDILS</sequence>
<dbReference type="EMBL" id="JBBCAQ010000018">
    <property type="protein sequence ID" value="KAK7595294.1"/>
    <property type="molecule type" value="Genomic_DNA"/>
</dbReference>
<dbReference type="AlphaFoldDB" id="A0AAN9TIH9"/>
<reference evidence="2 3" key="1">
    <citation type="submission" date="2024-03" db="EMBL/GenBank/DDBJ databases">
        <title>Adaptation during the transition from Ophiocordyceps entomopathogen to insect associate is accompanied by gene loss and intensified selection.</title>
        <authorList>
            <person name="Ward C.M."/>
            <person name="Onetto C.A."/>
            <person name="Borneman A.R."/>
        </authorList>
    </citation>
    <scope>NUCLEOTIDE SEQUENCE [LARGE SCALE GENOMIC DNA]</scope>
    <source>
        <strain evidence="2">AWRI1</strain>
        <tissue evidence="2">Single Adult Female</tissue>
    </source>
</reference>
<gene>
    <name evidence="2" type="ORF">V9T40_013119</name>
</gene>
<feature type="region of interest" description="Disordered" evidence="1">
    <location>
        <begin position="44"/>
        <end position="76"/>
    </location>
</feature>
<dbReference type="Proteomes" id="UP001367676">
    <property type="component" value="Unassembled WGS sequence"/>
</dbReference>
<protein>
    <submittedName>
        <fullName evidence="2">Uncharacterized protein</fullName>
    </submittedName>
</protein>
<feature type="compositionally biased region" description="Polar residues" evidence="1">
    <location>
        <begin position="62"/>
        <end position="72"/>
    </location>
</feature>
<evidence type="ECO:0000313" key="2">
    <source>
        <dbReference type="EMBL" id="KAK7595294.1"/>
    </source>
</evidence>
<feature type="region of interest" description="Disordered" evidence="1">
    <location>
        <begin position="148"/>
        <end position="170"/>
    </location>
</feature>
<name>A0AAN9TIH9_9HEMI</name>
<feature type="region of interest" description="Disordered" evidence="1">
    <location>
        <begin position="205"/>
        <end position="234"/>
    </location>
</feature>
<evidence type="ECO:0000313" key="3">
    <source>
        <dbReference type="Proteomes" id="UP001367676"/>
    </source>
</evidence>
<feature type="region of interest" description="Disordered" evidence="1">
    <location>
        <begin position="315"/>
        <end position="387"/>
    </location>
</feature>
<feature type="compositionally biased region" description="Low complexity" evidence="1">
    <location>
        <begin position="205"/>
        <end position="218"/>
    </location>
</feature>
<feature type="compositionally biased region" description="Polar residues" evidence="1">
    <location>
        <begin position="408"/>
        <end position="421"/>
    </location>
</feature>
<feature type="region of interest" description="Disordered" evidence="1">
    <location>
        <begin position="93"/>
        <end position="115"/>
    </location>
</feature>
<proteinExistence type="predicted"/>
<feature type="compositionally biased region" description="Polar residues" evidence="1">
    <location>
        <begin position="44"/>
        <end position="54"/>
    </location>
</feature>
<accession>A0AAN9TIH9</accession>
<organism evidence="2 3">
    <name type="scientific">Parthenolecanium corni</name>
    <dbReference type="NCBI Taxonomy" id="536013"/>
    <lineage>
        <taxon>Eukaryota</taxon>
        <taxon>Metazoa</taxon>
        <taxon>Ecdysozoa</taxon>
        <taxon>Arthropoda</taxon>
        <taxon>Hexapoda</taxon>
        <taxon>Insecta</taxon>
        <taxon>Pterygota</taxon>
        <taxon>Neoptera</taxon>
        <taxon>Paraneoptera</taxon>
        <taxon>Hemiptera</taxon>
        <taxon>Sternorrhyncha</taxon>
        <taxon>Coccoidea</taxon>
        <taxon>Coccidae</taxon>
        <taxon>Parthenolecanium</taxon>
    </lineage>
</organism>
<feature type="compositionally biased region" description="Polar residues" evidence="1">
    <location>
        <begin position="315"/>
        <end position="333"/>
    </location>
</feature>
<keyword evidence="3" id="KW-1185">Reference proteome</keyword>